<feature type="transmembrane region" description="Helical" evidence="10">
    <location>
        <begin position="260"/>
        <end position="277"/>
    </location>
</feature>
<keyword evidence="5" id="KW-0029">Amino-acid transport</keyword>
<evidence type="ECO:0000256" key="5">
    <source>
        <dbReference type="ARBA" id="ARBA00022970"/>
    </source>
</evidence>
<keyword evidence="2" id="KW-0813">Transport</keyword>
<feature type="transmembrane region" description="Helical" evidence="10">
    <location>
        <begin position="283"/>
        <end position="300"/>
    </location>
</feature>
<evidence type="ECO:0000256" key="4">
    <source>
        <dbReference type="ARBA" id="ARBA00022692"/>
    </source>
</evidence>
<evidence type="ECO:0000313" key="11">
    <source>
        <dbReference type="EMBL" id="CAB4929342.1"/>
    </source>
</evidence>
<sequence length="732" mass="75129">MAVNAPANDAPTPGAPSTDGAHGGSNFLQENRTMIRRVLWGIVALAALGALISDSAAQQAVLLGAGSGALIAALALGVVVTYRGSGVVNIATGAMAMYCSYVFNSLYSDGDLLLVGWTVNLGSGFGFVPAVIGTLLVAAALGAILYALVFAPLRAASPVAKLVASVGVLLVLQSIIVLHYGAQAKNVNATLSNGSVTIWSDIVIPANQFILGGAVIIIAAVLWAIYRFTGFGLATRAAAEDERHLTLIGRSPSLVSGGNWVFSSMVVALFAVLVTPINGSIDPQTVTLLVIPALAAALLGRFQSFGWAAAGGLMIGMLQSLIQFLGTKDWYPQAEQTPLPGVAETIPLVLVLLVLLGRGKGLPGRGSIGSVRLPFAPTPKFVLPKLTVGLILGVVGFLVLSSQWRLAEINTLVGIAICLSYVILTGFVGQVSLMQMALAGFAGFTLSQLSDKAGVGFPIAPILGALGATVIGMIAAIPALRVRGVQLAIVTLAAALSIQTLIFTNPIWSNGLSGANVPPPRLFDLKFGLTDPTSLGDGKIPNPWFGIFCVITVVLLAGLTSALRASSWGRKMLAVRANERSAAAAGISVKQVKIVSFAISAFVAGIAGALSGYRFGSVTPEYFSIFASLTFLAFAYMGGISSVTGAVIAGFLVTNGLMFTALNQWFGISPSYSILIGGLGLVVTIITNPDGIAGQWRKTWEAVQRKRSGAGNGSAGGGLEPAAATAGTKETV</sequence>
<dbReference type="Pfam" id="PF02653">
    <property type="entry name" value="BPD_transp_2"/>
    <property type="match status" value="2"/>
</dbReference>
<dbReference type="GO" id="GO:0005886">
    <property type="term" value="C:plasma membrane"/>
    <property type="evidence" value="ECO:0007669"/>
    <property type="project" value="UniProtKB-SubCell"/>
</dbReference>
<dbReference type="CDD" id="cd06581">
    <property type="entry name" value="TM_PBP1_LivM_like"/>
    <property type="match status" value="1"/>
</dbReference>
<dbReference type="PANTHER" id="PTHR11795">
    <property type="entry name" value="BRANCHED-CHAIN AMINO ACID TRANSPORT SYSTEM PERMEASE PROTEIN LIVH"/>
    <property type="match status" value="1"/>
</dbReference>
<organism evidence="11">
    <name type="scientific">freshwater metagenome</name>
    <dbReference type="NCBI Taxonomy" id="449393"/>
    <lineage>
        <taxon>unclassified sequences</taxon>
        <taxon>metagenomes</taxon>
        <taxon>ecological metagenomes</taxon>
    </lineage>
</organism>
<feature type="transmembrane region" description="Helical" evidence="10">
    <location>
        <begin position="406"/>
        <end position="424"/>
    </location>
</feature>
<feature type="transmembrane region" description="Helical" evidence="10">
    <location>
        <begin position="594"/>
        <end position="613"/>
    </location>
</feature>
<feature type="transmembrane region" description="Helical" evidence="10">
    <location>
        <begin position="59"/>
        <end position="80"/>
    </location>
</feature>
<feature type="transmembrane region" description="Helical" evidence="10">
    <location>
        <begin position="307"/>
        <end position="326"/>
    </location>
</feature>
<protein>
    <submittedName>
        <fullName evidence="11">Unannotated protein</fullName>
    </submittedName>
</protein>
<keyword evidence="6 10" id="KW-1133">Transmembrane helix</keyword>
<feature type="transmembrane region" description="Helical" evidence="10">
    <location>
        <begin position="665"/>
        <end position="686"/>
    </location>
</feature>
<feature type="transmembrane region" description="Helical" evidence="10">
    <location>
        <begin position="382"/>
        <end position="400"/>
    </location>
</feature>
<accession>A0A6J7IG26</accession>
<evidence type="ECO:0000256" key="9">
    <source>
        <dbReference type="SAM" id="MobiDB-lite"/>
    </source>
</evidence>
<dbReference type="GO" id="GO:0015658">
    <property type="term" value="F:branched-chain amino acid transmembrane transporter activity"/>
    <property type="evidence" value="ECO:0007669"/>
    <property type="project" value="InterPro"/>
</dbReference>
<dbReference type="PANTHER" id="PTHR11795:SF445">
    <property type="entry name" value="AMINO ACID ABC TRANSPORTER PERMEASE PROTEIN"/>
    <property type="match status" value="1"/>
</dbReference>
<evidence type="ECO:0000256" key="3">
    <source>
        <dbReference type="ARBA" id="ARBA00022475"/>
    </source>
</evidence>
<dbReference type="InterPro" id="IPR052157">
    <property type="entry name" value="BCAA_transport_permease"/>
</dbReference>
<feature type="transmembrane region" description="Helical" evidence="10">
    <location>
        <begin position="544"/>
        <end position="563"/>
    </location>
</feature>
<evidence type="ECO:0000256" key="6">
    <source>
        <dbReference type="ARBA" id="ARBA00022989"/>
    </source>
</evidence>
<feature type="compositionally biased region" description="Gly residues" evidence="9">
    <location>
        <begin position="710"/>
        <end position="719"/>
    </location>
</feature>
<evidence type="ECO:0000256" key="7">
    <source>
        <dbReference type="ARBA" id="ARBA00023136"/>
    </source>
</evidence>
<feature type="transmembrane region" description="Helical" evidence="10">
    <location>
        <begin position="127"/>
        <end position="150"/>
    </location>
</feature>
<feature type="region of interest" description="Disordered" evidence="9">
    <location>
        <begin position="707"/>
        <end position="732"/>
    </location>
</feature>
<keyword evidence="3" id="KW-1003">Cell membrane</keyword>
<dbReference type="InterPro" id="IPR043428">
    <property type="entry name" value="LivM-like"/>
</dbReference>
<feature type="transmembrane region" description="Helical" evidence="10">
    <location>
        <begin position="487"/>
        <end position="508"/>
    </location>
</feature>
<dbReference type="GO" id="GO:0006865">
    <property type="term" value="P:amino acid transport"/>
    <property type="evidence" value="ECO:0007669"/>
    <property type="project" value="UniProtKB-KW"/>
</dbReference>
<proteinExistence type="inferred from homology"/>
<keyword evidence="4 10" id="KW-0812">Transmembrane</keyword>
<comment type="similarity">
    <text evidence="8">Belongs to the binding-protein-dependent transport system permease family. LivHM subfamily.</text>
</comment>
<feature type="transmembrane region" description="Helical" evidence="10">
    <location>
        <begin position="202"/>
        <end position="226"/>
    </location>
</feature>
<gene>
    <name evidence="11" type="ORF">UFOPK3674_01060</name>
</gene>
<evidence type="ECO:0000256" key="10">
    <source>
        <dbReference type="SAM" id="Phobius"/>
    </source>
</evidence>
<evidence type="ECO:0000256" key="1">
    <source>
        <dbReference type="ARBA" id="ARBA00004651"/>
    </source>
</evidence>
<feature type="region of interest" description="Disordered" evidence="9">
    <location>
        <begin position="1"/>
        <end position="23"/>
    </location>
</feature>
<dbReference type="CDD" id="cd06582">
    <property type="entry name" value="TM_PBP1_LivH_like"/>
    <property type="match status" value="1"/>
</dbReference>
<feature type="transmembrane region" description="Helical" evidence="10">
    <location>
        <begin position="455"/>
        <end position="480"/>
    </location>
</feature>
<feature type="transmembrane region" description="Helical" evidence="10">
    <location>
        <begin position="87"/>
        <end position="107"/>
    </location>
</feature>
<feature type="transmembrane region" description="Helical" evidence="10">
    <location>
        <begin position="625"/>
        <end position="653"/>
    </location>
</feature>
<feature type="transmembrane region" description="Helical" evidence="10">
    <location>
        <begin position="34"/>
        <end position="53"/>
    </location>
</feature>
<dbReference type="EMBL" id="CAFBMX010000004">
    <property type="protein sequence ID" value="CAB4929342.1"/>
    <property type="molecule type" value="Genomic_DNA"/>
</dbReference>
<evidence type="ECO:0000256" key="2">
    <source>
        <dbReference type="ARBA" id="ARBA00022448"/>
    </source>
</evidence>
<comment type="subcellular location">
    <subcellularLocation>
        <location evidence="1">Cell membrane</location>
        <topology evidence="1">Multi-pass membrane protein</topology>
    </subcellularLocation>
</comment>
<dbReference type="AlphaFoldDB" id="A0A6J7IG26"/>
<evidence type="ECO:0000256" key="8">
    <source>
        <dbReference type="ARBA" id="ARBA00037998"/>
    </source>
</evidence>
<reference evidence="11" key="1">
    <citation type="submission" date="2020-05" db="EMBL/GenBank/DDBJ databases">
        <authorList>
            <person name="Chiriac C."/>
            <person name="Salcher M."/>
            <person name="Ghai R."/>
            <person name="Kavagutti S V."/>
        </authorList>
    </citation>
    <scope>NUCLEOTIDE SEQUENCE</scope>
</reference>
<feature type="transmembrane region" description="Helical" evidence="10">
    <location>
        <begin position="162"/>
        <end position="182"/>
    </location>
</feature>
<dbReference type="InterPro" id="IPR001851">
    <property type="entry name" value="ABC_transp_permease"/>
</dbReference>
<name>A0A6J7IG26_9ZZZZ</name>
<keyword evidence="7 10" id="KW-0472">Membrane</keyword>